<name>A0ACC1P876_9PEZI</name>
<reference evidence="1" key="1">
    <citation type="submission" date="2022-10" db="EMBL/GenBank/DDBJ databases">
        <title>Genome Sequence of Xylaria curta.</title>
        <authorList>
            <person name="Buettner E."/>
        </authorList>
    </citation>
    <scope>NUCLEOTIDE SEQUENCE</scope>
    <source>
        <strain evidence="1">Babe10</strain>
    </source>
</reference>
<protein>
    <submittedName>
        <fullName evidence="1">Uncharacterized protein</fullName>
    </submittedName>
</protein>
<proteinExistence type="predicted"/>
<evidence type="ECO:0000313" key="1">
    <source>
        <dbReference type="EMBL" id="KAJ2987686.1"/>
    </source>
</evidence>
<sequence>MAEISRSELHKLEFPTAVAITNAKHLSSYNWIEAKSPTIVVPGSPALWDPPSRSTRVNKDSGLVYINQNTARHPDFPLEPLFIALYTTQPSFDILSTDVVTDRNNLRKLLAFIGAGDEGDALKPFTFDIEIHKNTALFSRAEASNQEFIRPDEFRGFGHEFEKAYTRNQIDGSTGHHRVISYRFGDMEFIVRHETDGYVGESVKRHRSSIEGNQTDELSSALESLSLASSSSLTNSHGISSRLVVRQEGQTVPLNSTLEIKTRVFRKPISIQEVAPQIWLSQTPKLVRAYHQGGIFQTPQVEDVTQDIQRWQTQNQANLRRLAALIHKILEIVKRCNNRATLRYVCDGDKLVISPLGGRKMLPDHLYLKWEAKPTPPNSA</sequence>
<comment type="caution">
    <text evidence="1">The sequence shown here is derived from an EMBL/GenBank/DDBJ whole genome shotgun (WGS) entry which is preliminary data.</text>
</comment>
<gene>
    <name evidence="1" type="ORF">NUW58_g4367</name>
</gene>
<accession>A0ACC1P876</accession>
<evidence type="ECO:0000313" key="2">
    <source>
        <dbReference type="Proteomes" id="UP001143856"/>
    </source>
</evidence>
<dbReference type="EMBL" id="JAPDGR010000753">
    <property type="protein sequence ID" value="KAJ2987686.1"/>
    <property type="molecule type" value="Genomic_DNA"/>
</dbReference>
<keyword evidence="2" id="KW-1185">Reference proteome</keyword>
<dbReference type="Proteomes" id="UP001143856">
    <property type="component" value="Unassembled WGS sequence"/>
</dbReference>
<organism evidence="1 2">
    <name type="scientific">Xylaria curta</name>
    <dbReference type="NCBI Taxonomy" id="42375"/>
    <lineage>
        <taxon>Eukaryota</taxon>
        <taxon>Fungi</taxon>
        <taxon>Dikarya</taxon>
        <taxon>Ascomycota</taxon>
        <taxon>Pezizomycotina</taxon>
        <taxon>Sordariomycetes</taxon>
        <taxon>Xylariomycetidae</taxon>
        <taxon>Xylariales</taxon>
        <taxon>Xylariaceae</taxon>
        <taxon>Xylaria</taxon>
    </lineage>
</organism>